<name>A0ABQ2NLH6_9FLAO</name>
<dbReference type="Pfam" id="PF18935">
    <property type="entry name" value="DUF5683"/>
    <property type="match status" value="1"/>
</dbReference>
<sequence length="194" mass="21740">MRTVLSALLVLFFGFYFSQEIKPLDTIKTEKQVVEDIEKANAKALPKYNPTKAGLYSAVLPGLGQYYNKKYWKIPIVWGAIGTGVGVIVYNDKQYKRYRTAYIAELNGQDHEFSNIPGIDKTVLGNTQDNAKRYRDYSIAITGLVYILGIVDAVVDAHLYEQKHDPDLALKPTIINDNIGIGQAKAGLSLSYRF</sequence>
<keyword evidence="1" id="KW-0472">Membrane</keyword>
<accession>A0ABQ2NLH6</accession>
<reference evidence="4" key="1">
    <citation type="journal article" date="2019" name="Int. J. Syst. Evol. Microbiol.">
        <title>The Global Catalogue of Microorganisms (GCM) 10K type strain sequencing project: providing services to taxonomists for standard genome sequencing and annotation.</title>
        <authorList>
            <consortium name="The Broad Institute Genomics Platform"/>
            <consortium name="The Broad Institute Genome Sequencing Center for Infectious Disease"/>
            <person name="Wu L."/>
            <person name="Ma J."/>
        </authorList>
    </citation>
    <scope>NUCLEOTIDE SEQUENCE [LARGE SCALE GENOMIC DNA]</scope>
    <source>
        <strain evidence="4">CGMCC 1.7656</strain>
    </source>
</reference>
<keyword evidence="1" id="KW-1133">Transmembrane helix</keyword>
<feature type="transmembrane region" description="Helical" evidence="1">
    <location>
        <begin position="71"/>
        <end position="90"/>
    </location>
</feature>
<dbReference type="InterPro" id="IPR043738">
    <property type="entry name" value="DUF5683"/>
</dbReference>
<keyword evidence="4" id="KW-1185">Reference proteome</keyword>
<protein>
    <recommendedName>
        <fullName evidence="2">DUF5683 domain-containing protein</fullName>
    </recommendedName>
</protein>
<keyword evidence="1" id="KW-0812">Transmembrane</keyword>
<proteinExistence type="predicted"/>
<dbReference type="Proteomes" id="UP000620064">
    <property type="component" value="Unassembled WGS sequence"/>
</dbReference>
<evidence type="ECO:0000259" key="2">
    <source>
        <dbReference type="Pfam" id="PF18935"/>
    </source>
</evidence>
<comment type="caution">
    <text evidence="3">The sequence shown here is derived from an EMBL/GenBank/DDBJ whole genome shotgun (WGS) entry which is preliminary data.</text>
</comment>
<gene>
    <name evidence="3" type="ORF">GCM10010992_26190</name>
</gene>
<evidence type="ECO:0000313" key="3">
    <source>
        <dbReference type="EMBL" id="GGP06387.1"/>
    </source>
</evidence>
<feature type="domain" description="DUF5683" evidence="2">
    <location>
        <begin position="47"/>
        <end position="194"/>
    </location>
</feature>
<evidence type="ECO:0000313" key="4">
    <source>
        <dbReference type="Proteomes" id="UP000620064"/>
    </source>
</evidence>
<dbReference type="RefSeq" id="WP_188618591.1">
    <property type="nucleotide sequence ID" value="NZ_BMLV01000007.1"/>
</dbReference>
<organism evidence="3 4">
    <name type="scientific">Cloacibacterium rupense</name>
    <dbReference type="NCBI Taxonomy" id="517423"/>
    <lineage>
        <taxon>Bacteria</taxon>
        <taxon>Pseudomonadati</taxon>
        <taxon>Bacteroidota</taxon>
        <taxon>Flavobacteriia</taxon>
        <taxon>Flavobacteriales</taxon>
        <taxon>Weeksellaceae</taxon>
    </lineage>
</organism>
<dbReference type="EMBL" id="BMLV01000007">
    <property type="protein sequence ID" value="GGP06387.1"/>
    <property type="molecule type" value="Genomic_DNA"/>
</dbReference>
<evidence type="ECO:0000256" key="1">
    <source>
        <dbReference type="SAM" id="Phobius"/>
    </source>
</evidence>